<evidence type="ECO:0000259" key="13">
    <source>
        <dbReference type="Pfam" id="PF02823"/>
    </source>
</evidence>
<accession>A0A4D6YDV0</accession>
<dbReference type="OrthoDB" id="9791445at2"/>
<dbReference type="GO" id="GO:0012505">
    <property type="term" value="C:endomembrane system"/>
    <property type="evidence" value="ECO:0007669"/>
    <property type="project" value="UniProtKB-SubCell"/>
</dbReference>
<gene>
    <name evidence="11 14" type="primary">atpC</name>
    <name evidence="14" type="ORF">D9V79_00045</name>
</gene>
<dbReference type="GO" id="GO:0045259">
    <property type="term" value="C:proton-transporting ATP synthase complex"/>
    <property type="evidence" value="ECO:0007669"/>
    <property type="project" value="UniProtKB-KW"/>
</dbReference>
<comment type="subunit">
    <text evidence="11 12">F-type ATPases have 2 components, CF(1) - the catalytic core - and CF(0) - the membrane proton channel. CF(1) has five subunits: alpha(3), beta(3), gamma(1), delta(1), epsilon(1). CF(0) has three main subunits: a, b and c.</text>
</comment>
<evidence type="ECO:0000256" key="5">
    <source>
        <dbReference type="ARBA" id="ARBA00022448"/>
    </source>
</evidence>
<evidence type="ECO:0000313" key="14">
    <source>
        <dbReference type="EMBL" id="QCI26213.1"/>
    </source>
</evidence>
<evidence type="ECO:0000256" key="4">
    <source>
        <dbReference type="ARBA" id="ARBA00014480"/>
    </source>
</evidence>
<keyword evidence="11 12" id="KW-0066">ATP synthesis</keyword>
<evidence type="ECO:0000256" key="7">
    <source>
        <dbReference type="ARBA" id="ARBA00023136"/>
    </source>
</evidence>
<dbReference type="GO" id="GO:0046933">
    <property type="term" value="F:proton-transporting ATP synthase activity, rotational mechanism"/>
    <property type="evidence" value="ECO:0007669"/>
    <property type="project" value="UniProtKB-UniRule"/>
</dbReference>
<evidence type="ECO:0000256" key="1">
    <source>
        <dbReference type="ARBA" id="ARBA00003543"/>
    </source>
</evidence>
<keyword evidence="14" id="KW-0378">Hydrolase</keyword>
<sequence length="136" mass="15599">MNCYLNVVNMKNYLFSGYIKKIHLTSTIGELNIYSGHTPLLATIQYGPLTIVTKEEKKIYVYLSQGILEVQPNIINILSEQAILGSQLNKKKILKKKKIIEKNLVMCNSYQKNIDLKTKLKKNILKLKTINIMNAK</sequence>
<keyword evidence="11" id="KW-1003">Cell membrane</keyword>
<comment type="similarity">
    <text evidence="3 11 12">Belongs to the ATPase epsilon chain family.</text>
</comment>
<evidence type="ECO:0000256" key="11">
    <source>
        <dbReference type="HAMAP-Rule" id="MF_00530"/>
    </source>
</evidence>
<proteinExistence type="inferred from homology"/>
<comment type="subcellular location">
    <subcellularLocation>
        <location evidence="11">Cell membrane</location>
        <topology evidence="11">Peripheral membrane protein</topology>
    </subcellularLocation>
    <subcellularLocation>
        <location evidence="2">Endomembrane system</location>
        <topology evidence="2">Peripheral membrane protein</topology>
    </subcellularLocation>
</comment>
<reference evidence="14 15" key="1">
    <citation type="submission" date="2018-10" db="EMBL/GenBank/DDBJ databases">
        <title>Comparative functional genomics of the obligate endosymbiont Buchnera aphidicola.</title>
        <authorList>
            <person name="Chong R.A."/>
        </authorList>
    </citation>
    <scope>NUCLEOTIDE SEQUENCE [LARGE SCALE GENOMIC DNA]</scope>
    <source>
        <strain evidence="14 15">Ssp</strain>
    </source>
</reference>
<dbReference type="NCBIfam" id="TIGR01216">
    <property type="entry name" value="ATP_synt_epsi"/>
    <property type="match status" value="1"/>
</dbReference>
<dbReference type="GO" id="GO:0005886">
    <property type="term" value="C:plasma membrane"/>
    <property type="evidence" value="ECO:0007669"/>
    <property type="project" value="UniProtKB-SubCell"/>
</dbReference>
<evidence type="ECO:0000256" key="12">
    <source>
        <dbReference type="RuleBase" id="RU003656"/>
    </source>
</evidence>
<name>A0A4D6YDV0_9GAMM</name>
<dbReference type="RefSeq" id="WP_158351487.1">
    <property type="nucleotide sequence ID" value="NZ_CP032998.1"/>
</dbReference>
<keyword evidence="7 11" id="KW-0472">Membrane</keyword>
<dbReference type="AlphaFoldDB" id="A0A4D6YDV0"/>
<keyword evidence="15" id="KW-1185">Reference proteome</keyword>
<dbReference type="InterPro" id="IPR036771">
    <property type="entry name" value="ATPsynth_dsu/esu_N"/>
</dbReference>
<evidence type="ECO:0000256" key="3">
    <source>
        <dbReference type="ARBA" id="ARBA00005712"/>
    </source>
</evidence>
<dbReference type="SUPFAM" id="SSF51344">
    <property type="entry name" value="Epsilon subunit of F1F0-ATP synthase N-terminal domain"/>
    <property type="match status" value="1"/>
</dbReference>
<keyword evidence="11" id="KW-0375">Hydrogen ion transport</keyword>
<evidence type="ECO:0000256" key="10">
    <source>
        <dbReference type="ARBA" id="ARBA00031795"/>
    </source>
</evidence>
<organism evidence="14 15">
    <name type="scientific">Buchnera aphidicola</name>
    <name type="common">Stegophylla sp.</name>
    <dbReference type="NCBI Taxonomy" id="2315800"/>
    <lineage>
        <taxon>Bacteria</taxon>
        <taxon>Pseudomonadati</taxon>
        <taxon>Pseudomonadota</taxon>
        <taxon>Gammaproteobacteria</taxon>
        <taxon>Enterobacterales</taxon>
        <taxon>Erwiniaceae</taxon>
        <taxon>Buchnera</taxon>
    </lineage>
</organism>
<dbReference type="Pfam" id="PF02823">
    <property type="entry name" value="ATP-synt_DE_N"/>
    <property type="match status" value="1"/>
</dbReference>
<dbReference type="InterPro" id="IPR020546">
    <property type="entry name" value="ATP_synth_F1_dsu/esu_N"/>
</dbReference>
<keyword evidence="8 11" id="KW-0139">CF(1)</keyword>
<evidence type="ECO:0000256" key="6">
    <source>
        <dbReference type="ARBA" id="ARBA00023065"/>
    </source>
</evidence>
<keyword evidence="6 11" id="KW-0406">Ion transport</keyword>
<evidence type="ECO:0000256" key="9">
    <source>
        <dbReference type="ARBA" id="ARBA00030215"/>
    </source>
</evidence>
<protein>
    <recommendedName>
        <fullName evidence="4 11">ATP synthase epsilon chain</fullName>
    </recommendedName>
    <alternativeName>
        <fullName evidence="10 11">ATP synthase F1 sector epsilon subunit</fullName>
    </alternativeName>
    <alternativeName>
        <fullName evidence="9 11">F-ATPase epsilon subunit</fullName>
    </alternativeName>
</protein>
<dbReference type="EMBL" id="CP032998">
    <property type="protein sequence ID" value="QCI26213.1"/>
    <property type="molecule type" value="Genomic_DNA"/>
</dbReference>
<evidence type="ECO:0000256" key="8">
    <source>
        <dbReference type="ARBA" id="ARBA00023196"/>
    </source>
</evidence>
<dbReference type="HAMAP" id="MF_00530">
    <property type="entry name" value="ATP_synth_epsil_bac"/>
    <property type="match status" value="1"/>
</dbReference>
<evidence type="ECO:0000256" key="2">
    <source>
        <dbReference type="ARBA" id="ARBA00004184"/>
    </source>
</evidence>
<comment type="function">
    <text evidence="1 11">Produces ATP from ADP in the presence of a proton gradient across the membrane.</text>
</comment>
<dbReference type="Gene3D" id="2.60.15.10">
    <property type="entry name" value="F0F1 ATP synthase delta/epsilon subunit, N-terminal"/>
    <property type="match status" value="1"/>
</dbReference>
<keyword evidence="5 11" id="KW-0813">Transport</keyword>
<dbReference type="GO" id="GO:0016787">
    <property type="term" value="F:hydrolase activity"/>
    <property type="evidence" value="ECO:0007669"/>
    <property type="project" value="UniProtKB-KW"/>
</dbReference>
<evidence type="ECO:0000313" key="15">
    <source>
        <dbReference type="Proteomes" id="UP000298636"/>
    </source>
</evidence>
<dbReference type="InterPro" id="IPR001469">
    <property type="entry name" value="ATP_synth_F1_dsu/esu"/>
</dbReference>
<feature type="domain" description="ATP synthase F1 complex delta/epsilon subunit N-terminal" evidence="13">
    <location>
        <begin position="5"/>
        <end position="82"/>
    </location>
</feature>
<dbReference type="GO" id="GO:0005524">
    <property type="term" value="F:ATP binding"/>
    <property type="evidence" value="ECO:0007669"/>
    <property type="project" value="UniProtKB-UniRule"/>
</dbReference>
<dbReference type="Proteomes" id="UP000298636">
    <property type="component" value="Chromosome"/>
</dbReference>